<keyword evidence="9" id="KW-0998">Cell outer membrane</keyword>
<keyword evidence="5" id="KW-0812">Transmembrane</keyword>
<organism evidence="11 12">
    <name type="scientific">Vibrio ruber (strain DSM 16370 / JCM 11486 / BCRC 17186 / CECT 7878 / LMG 23124 / VR1)</name>
    <dbReference type="NCBI Taxonomy" id="1123498"/>
    <lineage>
        <taxon>Bacteria</taxon>
        <taxon>Pseudomonadati</taxon>
        <taxon>Pseudomonadota</taxon>
        <taxon>Gammaproteobacteria</taxon>
        <taxon>Vibrionales</taxon>
        <taxon>Vibrionaceae</taxon>
        <taxon>Vibrio</taxon>
    </lineage>
</organism>
<comment type="subcellular location">
    <subcellularLocation>
        <location evidence="1">Cell outer membrane</location>
        <topology evidence="1">Multi-pass membrane protein</topology>
    </subcellularLocation>
</comment>
<keyword evidence="7" id="KW-0626">Porin</keyword>
<gene>
    <name evidence="11" type="primary">lamB_4</name>
    <name evidence="11" type="ORF">VR7878_03695</name>
</gene>
<feature type="signal peptide" evidence="10">
    <location>
        <begin position="1"/>
        <end position="26"/>
    </location>
</feature>
<evidence type="ECO:0000313" key="11">
    <source>
        <dbReference type="EMBL" id="SJN59798.1"/>
    </source>
</evidence>
<dbReference type="GO" id="GO:0015774">
    <property type="term" value="P:polysaccharide transport"/>
    <property type="evidence" value="ECO:0007669"/>
    <property type="project" value="TreeGrafter"/>
</dbReference>
<evidence type="ECO:0000313" key="12">
    <source>
        <dbReference type="Proteomes" id="UP000188276"/>
    </source>
</evidence>
<dbReference type="GO" id="GO:0015288">
    <property type="term" value="F:porin activity"/>
    <property type="evidence" value="ECO:0007669"/>
    <property type="project" value="UniProtKB-KW"/>
</dbReference>
<dbReference type="RefSeq" id="WP_159440503.1">
    <property type="nucleotide sequence ID" value="NZ_FULE01000056.1"/>
</dbReference>
<dbReference type="Pfam" id="PF02264">
    <property type="entry name" value="LamB"/>
    <property type="match status" value="1"/>
</dbReference>
<dbReference type="SUPFAM" id="SSF56935">
    <property type="entry name" value="Porins"/>
    <property type="match status" value="1"/>
</dbReference>
<keyword evidence="8" id="KW-0472">Membrane</keyword>
<dbReference type="EMBL" id="FULE01000056">
    <property type="protein sequence ID" value="SJN59798.1"/>
    <property type="molecule type" value="Genomic_DNA"/>
</dbReference>
<dbReference type="InterPro" id="IPR003192">
    <property type="entry name" value="Porin_LamB"/>
</dbReference>
<evidence type="ECO:0000256" key="3">
    <source>
        <dbReference type="ARBA" id="ARBA00022448"/>
    </source>
</evidence>
<keyword evidence="10" id="KW-0732">Signal</keyword>
<evidence type="ECO:0000256" key="7">
    <source>
        <dbReference type="ARBA" id="ARBA00023114"/>
    </source>
</evidence>
<reference evidence="12" key="1">
    <citation type="submission" date="2017-02" db="EMBL/GenBank/DDBJ databases">
        <authorList>
            <person name="Rodrigo-Torres L."/>
            <person name="Arahal R.D."/>
            <person name="Lucena T."/>
        </authorList>
    </citation>
    <scope>NUCLEOTIDE SEQUENCE [LARGE SCALE GENOMIC DNA]</scope>
    <source>
        <strain evidence="12">CECT 7878</strain>
    </source>
</reference>
<dbReference type="AlphaFoldDB" id="A0A1R4LTG5"/>
<dbReference type="GO" id="GO:0009279">
    <property type="term" value="C:cell outer membrane"/>
    <property type="evidence" value="ECO:0007669"/>
    <property type="project" value="UniProtKB-SubCell"/>
</dbReference>
<accession>A0A1R4LTG5</accession>
<dbReference type="Proteomes" id="UP000188276">
    <property type="component" value="Unassembled WGS sequence"/>
</dbReference>
<sequence>MKKIIPVNIAHVMCAGLVVMSVNTNAEDLSQKNAAAIAKMQEQLDTQKEEAVQWNGYFRAGFTSNDNGSGSGNTTIKAPNAGGFYRLGGGESNYAATAFSRKFNTSSGAWAKAYFGLVYEDRDARRWVFDTQDKTIFMDKAYVEMGNLSFAPDATFWAGRVNWSDDIHILDRKYYEIRSPGIGVKGLDLGDGKMDLFVTSHDSDSDKTYTDENGTTVTYDDGARPRTHTLGVEYRTGQWWFTGSLQTNSDDSRYSVTKTINGVTGSYTGKAATAGAHVMARYTQPSYFGLTDGRVKYVAQYATGTSAAFLGRHGDTNQSNDDGQNYRVFVDGLATFEQWEINTIALYQHKEDVDFDGSENTWWTLGARSAYYLNDNVALQFEAGYNGSSYSSAMVKEEGGLATFTFAPTLKLKKAFFSRPEIRFYATYAKFTGDYNASSLDGYNKNDDDTFTFGAQAEIWF</sequence>
<dbReference type="PANTHER" id="PTHR38762">
    <property type="entry name" value="CRYPTIC OUTER MEMBRANE PORIN BGLH-RELATED"/>
    <property type="match status" value="1"/>
</dbReference>
<dbReference type="GO" id="GO:0015144">
    <property type="term" value="F:carbohydrate transmembrane transporter activity"/>
    <property type="evidence" value="ECO:0007669"/>
    <property type="project" value="TreeGrafter"/>
</dbReference>
<evidence type="ECO:0000256" key="5">
    <source>
        <dbReference type="ARBA" id="ARBA00022692"/>
    </source>
</evidence>
<evidence type="ECO:0000256" key="1">
    <source>
        <dbReference type="ARBA" id="ARBA00004571"/>
    </source>
</evidence>
<evidence type="ECO:0000256" key="4">
    <source>
        <dbReference type="ARBA" id="ARBA00022452"/>
    </source>
</evidence>
<keyword evidence="3" id="KW-0813">Transport</keyword>
<dbReference type="InterPro" id="IPR050286">
    <property type="entry name" value="G_neg_Bact_CarbUptk_Porin"/>
</dbReference>
<protein>
    <submittedName>
        <fullName evidence="11">Maltoporin</fullName>
    </submittedName>
</protein>
<dbReference type="InterPro" id="IPR036998">
    <property type="entry name" value="Porin_LamB_sf"/>
</dbReference>
<keyword evidence="6" id="KW-0406">Ion transport</keyword>
<dbReference type="PANTHER" id="PTHR38762:SF1">
    <property type="entry name" value="CRYPTIC OUTER MEMBRANE PORIN BGLH-RELATED"/>
    <property type="match status" value="1"/>
</dbReference>
<evidence type="ECO:0000256" key="8">
    <source>
        <dbReference type="ARBA" id="ARBA00023136"/>
    </source>
</evidence>
<comment type="similarity">
    <text evidence="2">Belongs to the porin LamB (TC 1.B.3) family.</text>
</comment>
<feature type="chain" id="PRO_5012842604" evidence="10">
    <location>
        <begin position="27"/>
        <end position="461"/>
    </location>
</feature>
<evidence type="ECO:0000256" key="6">
    <source>
        <dbReference type="ARBA" id="ARBA00023065"/>
    </source>
</evidence>
<dbReference type="Gene3D" id="2.40.170.10">
    <property type="entry name" value="Porin, LamB type"/>
    <property type="match status" value="1"/>
</dbReference>
<evidence type="ECO:0000256" key="10">
    <source>
        <dbReference type="SAM" id="SignalP"/>
    </source>
</evidence>
<dbReference type="OrthoDB" id="106611at2"/>
<dbReference type="GO" id="GO:0006811">
    <property type="term" value="P:monoatomic ion transport"/>
    <property type="evidence" value="ECO:0007669"/>
    <property type="project" value="UniProtKB-KW"/>
</dbReference>
<keyword evidence="12" id="KW-1185">Reference proteome</keyword>
<dbReference type="STRING" id="1123498.VR7878_03695"/>
<dbReference type="GO" id="GO:0046930">
    <property type="term" value="C:pore complex"/>
    <property type="evidence" value="ECO:0007669"/>
    <property type="project" value="UniProtKB-KW"/>
</dbReference>
<evidence type="ECO:0000256" key="9">
    <source>
        <dbReference type="ARBA" id="ARBA00023237"/>
    </source>
</evidence>
<proteinExistence type="inferred from homology"/>
<keyword evidence="4" id="KW-1134">Transmembrane beta strand</keyword>
<name>A0A1R4LTG5_VIBR1</name>
<evidence type="ECO:0000256" key="2">
    <source>
        <dbReference type="ARBA" id="ARBA00007055"/>
    </source>
</evidence>